<evidence type="ECO:0000259" key="1">
    <source>
        <dbReference type="Pfam" id="PF07883"/>
    </source>
</evidence>
<dbReference type="eggNOG" id="COG0662">
    <property type="taxonomic scope" value="Bacteria"/>
</dbReference>
<comment type="caution">
    <text evidence="2">The sequence shown here is derived from an EMBL/GenBank/DDBJ whole genome shotgun (WGS) entry which is preliminary data.</text>
</comment>
<dbReference type="InterPro" id="IPR014710">
    <property type="entry name" value="RmlC-like_jellyroll"/>
</dbReference>
<reference evidence="2 3" key="1">
    <citation type="journal article" date="2012" name="J. Bacteriol.">
        <title>Genome Sequence of the Filamentous Bacterium Fibrisoma limi BUZ 3T.</title>
        <authorList>
            <person name="Filippini M."/>
            <person name="Qi W."/>
            <person name="Jaenicke S."/>
            <person name="Goesmann A."/>
            <person name="Smits T.H."/>
            <person name="Bagheri H.C."/>
        </authorList>
    </citation>
    <scope>NUCLEOTIDE SEQUENCE [LARGE SCALE GENOMIC DNA]</scope>
    <source>
        <strain evidence="3">BUZ 3T</strain>
    </source>
</reference>
<feature type="domain" description="Cupin type-2" evidence="1">
    <location>
        <begin position="40"/>
        <end position="101"/>
    </location>
</feature>
<dbReference type="SUPFAM" id="SSF51182">
    <property type="entry name" value="RmlC-like cupins"/>
    <property type="match status" value="1"/>
</dbReference>
<organism evidence="2 3">
    <name type="scientific">Fibrisoma limi BUZ 3</name>
    <dbReference type="NCBI Taxonomy" id="1185876"/>
    <lineage>
        <taxon>Bacteria</taxon>
        <taxon>Pseudomonadati</taxon>
        <taxon>Bacteroidota</taxon>
        <taxon>Cytophagia</taxon>
        <taxon>Cytophagales</taxon>
        <taxon>Spirosomataceae</taxon>
        <taxon>Fibrisoma</taxon>
    </lineage>
</organism>
<dbReference type="InterPro" id="IPR053146">
    <property type="entry name" value="QDO-like"/>
</dbReference>
<keyword evidence="3" id="KW-1185">Reference proteome</keyword>
<evidence type="ECO:0000313" key="3">
    <source>
        <dbReference type="Proteomes" id="UP000009309"/>
    </source>
</evidence>
<dbReference type="Gene3D" id="2.60.120.10">
    <property type="entry name" value="Jelly Rolls"/>
    <property type="match status" value="1"/>
</dbReference>
<dbReference type="AlphaFoldDB" id="I2GDX3"/>
<dbReference type="InterPro" id="IPR013096">
    <property type="entry name" value="Cupin_2"/>
</dbReference>
<dbReference type="Pfam" id="PF07883">
    <property type="entry name" value="Cupin_2"/>
    <property type="match status" value="1"/>
</dbReference>
<proteinExistence type="predicted"/>
<sequence>MTTELSQPIAQTGAIRYFSGYLMRVHVSNEQTNGAFSLVEFNMRPGSEPPMHIHELEDEMFYVKEGVLRVTVGDKTIEATAGQTVFLPRQVPHAYSVISPTANILVYMTPGNFVNFFYELSEEATEAIMPPKPEGPMPAEVMNVFLETSTRYGIKYVH</sequence>
<accession>I2GDX3</accession>
<dbReference type="Proteomes" id="UP000009309">
    <property type="component" value="Unassembled WGS sequence"/>
</dbReference>
<dbReference type="InterPro" id="IPR011051">
    <property type="entry name" value="RmlC_Cupin_sf"/>
</dbReference>
<dbReference type="EMBL" id="CAIT01000005">
    <property type="protein sequence ID" value="CCH52098.1"/>
    <property type="molecule type" value="Genomic_DNA"/>
</dbReference>
<gene>
    <name evidence="2" type="ORF">BN8_01071</name>
</gene>
<evidence type="ECO:0000313" key="2">
    <source>
        <dbReference type="EMBL" id="CCH52098.1"/>
    </source>
</evidence>
<protein>
    <recommendedName>
        <fullName evidence="1">Cupin type-2 domain-containing protein</fullName>
    </recommendedName>
</protein>
<dbReference type="RefSeq" id="WP_009280682.1">
    <property type="nucleotide sequence ID" value="NZ_CAIT01000005.1"/>
</dbReference>
<dbReference type="PANTHER" id="PTHR36440">
    <property type="entry name" value="PUTATIVE (AFU_ORTHOLOGUE AFUA_8G07350)-RELATED"/>
    <property type="match status" value="1"/>
</dbReference>
<dbReference type="OrthoDB" id="2620172at2"/>
<name>I2GDX3_9BACT</name>
<dbReference type="STRING" id="1185876.BN8_01071"/>
<dbReference type="PANTHER" id="PTHR36440:SF1">
    <property type="entry name" value="PUTATIVE (AFU_ORTHOLOGUE AFUA_8G07350)-RELATED"/>
    <property type="match status" value="1"/>
</dbReference>